<keyword evidence="4" id="KW-1185">Reference proteome</keyword>
<evidence type="ECO:0000313" key="3">
    <source>
        <dbReference type="EMBL" id="WPU63935.1"/>
    </source>
</evidence>
<protein>
    <submittedName>
        <fullName evidence="3">Uncharacterized protein</fullName>
    </submittedName>
</protein>
<accession>A0AAX4HL87</accession>
<feature type="chain" id="PRO_5043724509" evidence="2">
    <location>
        <begin position="22"/>
        <end position="189"/>
    </location>
</feature>
<keyword evidence="1" id="KW-1133">Transmembrane helix</keyword>
<organism evidence="3 4">
    <name type="scientific">Peredibacter starrii</name>
    <dbReference type="NCBI Taxonomy" id="28202"/>
    <lineage>
        <taxon>Bacteria</taxon>
        <taxon>Pseudomonadati</taxon>
        <taxon>Bdellovibrionota</taxon>
        <taxon>Bacteriovoracia</taxon>
        <taxon>Bacteriovoracales</taxon>
        <taxon>Bacteriovoracaceae</taxon>
        <taxon>Peredibacter</taxon>
    </lineage>
</organism>
<sequence>MFKKLLTSMMVFALLTVQAMAVTNNGLKAAFDELNYSLTVEWDQKDTKFYEAQMKKFNETVRELQSKGLTNAQLIEFAKTEVKDARVAKDLETAFNMISIQKLTGAEASKYMMDTMKRSYSSGASWNGDVLVYAAIGLLIIAVAIAVANGSGGGGGSSSDYYCTTECGYVEYCTYYSCSLQYECYDVCY</sequence>
<proteinExistence type="predicted"/>
<evidence type="ECO:0000256" key="2">
    <source>
        <dbReference type="SAM" id="SignalP"/>
    </source>
</evidence>
<keyword evidence="1" id="KW-0472">Membrane</keyword>
<feature type="transmembrane region" description="Helical" evidence="1">
    <location>
        <begin position="130"/>
        <end position="148"/>
    </location>
</feature>
<dbReference type="RefSeq" id="WP_321391615.1">
    <property type="nucleotide sequence ID" value="NZ_CP139487.1"/>
</dbReference>
<keyword evidence="1" id="KW-0812">Transmembrane</keyword>
<dbReference type="EMBL" id="CP139487">
    <property type="protein sequence ID" value="WPU63935.1"/>
    <property type="molecule type" value="Genomic_DNA"/>
</dbReference>
<dbReference type="KEGG" id="psti:SOO65_14665"/>
<dbReference type="AlphaFoldDB" id="A0AAX4HL87"/>
<gene>
    <name evidence="3" type="ORF">SOO65_14665</name>
</gene>
<evidence type="ECO:0000313" key="4">
    <source>
        <dbReference type="Proteomes" id="UP001324634"/>
    </source>
</evidence>
<keyword evidence="2" id="KW-0732">Signal</keyword>
<feature type="signal peptide" evidence="2">
    <location>
        <begin position="1"/>
        <end position="21"/>
    </location>
</feature>
<evidence type="ECO:0000256" key="1">
    <source>
        <dbReference type="SAM" id="Phobius"/>
    </source>
</evidence>
<name>A0AAX4HL87_9BACT</name>
<dbReference type="Proteomes" id="UP001324634">
    <property type="component" value="Chromosome"/>
</dbReference>
<reference evidence="3 4" key="1">
    <citation type="submission" date="2023-11" db="EMBL/GenBank/DDBJ databases">
        <title>Peredibacter starrii A3.12.</title>
        <authorList>
            <person name="Mitchell R.J."/>
        </authorList>
    </citation>
    <scope>NUCLEOTIDE SEQUENCE [LARGE SCALE GENOMIC DNA]</scope>
    <source>
        <strain evidence="3 4">A3.12</strain>
    </source>
</reference>